<feature type="domain" description="Fibronectin type-III" evidence="3">
    <location>
        <begin position="318"/>
        <end position="412"/>
    </location>
</feature>
<dbReference type="InterPro" id="IPR001434">
    <property type="entry name" value="OmcB-like_DUF11"/>
</dbReference>
<evidence type="ECO:0000256" key="2">
    <source>
        <dbReference type="SAM" id="SignalP"/>
    </source>
</evidence>
<evidence type="ECO:0000313" key="5">
    <source>
        <dbReference type="Proteomes" id="UP001597512"/>
    </source>
</evidence>
<sequence>MGNFLRLLILWLLSSFVVVAQHPSLPKLPVCETLDLTAAQRQELNQKAALALAQKRTNNAAFVNITYVPIRPHILRRSDGTGGMSLSSINQVIATTNNYYLLNGYGIQFYFCGTSPDYVDNDAQYDSFSNETAITQGHDVTNALNQYYVHLFASGAGGYSYYPSNNVASTRSFILNLVDNEEDMGNRLVPHELGHIFNLVHTFGERVGDGTLGSGTTLELVTRGAGANCTIEGDYVCDTPADPYNKPGASLTTVGGCVYYDPNSSARDANGQAYTPSVENIMSYYFPCTHNFTSGQYDRMQAGLALRQTHTAYSLDCPPTNVATPTNVTATIQASNVLVTWQDNATNEIGYFIERSTSPTSNFLAVGGVGPNTTTFTDSKIAAYTVYYYRVRPSNSTTTGISQTATVRTPACHPTYTSTSACIYGDGLSGLAINGAVLSQNSGCSTNGYGVFNVTSATVAAGQSYSLAGTLLSQSYAEGVTIWADLNRDGIFDTSQGENLFQTPNTVTTQFSGTLTLPLSLSSGQLTIRVVVAYEVIPSNPCGTYSYGETEDYVLTVVNPTPSTADLSLSLQISNRTPTVNQPISYSLTMRNNGPANATGISWQNRLPPNLNFVSGDANIINSGTAVSGSNLSLVNGTSITFVYQLQPTQAGTFINAAQILASNQPDTDSQPGSGTGDGQDDEASVDVRTVLSSSTVYISPNPNQTPLPPVSSNQPVPDPAKADLSLVMAISQRTPVLGQPITCTITISNAGGLTATNIIVRDTLRGLTLTTVPTGMSVVNTGNGYTIIEGKVASLAGKASAQLIFTAMTTTPGYMKNAAQIWSVDNPDPDSKPGSTTPAANNINGEDDVAWADFRVISP</sequence>
<evidence type="ECO:0000259" key="3">
    <source>
        <dbReference type="PROSITE" id="PS50853"/>
    </source>
</evidence>
<dbReference type="SUPFAM" id="SSF55486">
    <property type="entry name" value="Metalloproteases ('zincins'), catalytic domain"/>
    <property type="match status" value="1"/>
</dbReference>
<dbReference type="Pfam" id="PF05572">
    <property type="entry name" value="Peptidase_M43"/>
    <property type="match status" value="1"/>
</dbReference>
<feature type="compositionally biased region" description="Polar residues" evidence="1">
    <location>
        <begin position="834"/>
        <end position="845"/>
    </location>
</feature>
<name>A0ABW6ACR2_9BACT</name>
<dbReference type="PANTHER" id="PTHR34819:SF3">
    <property type="entry name" value="CELL SURFACE PROTEIN"/>
    <property type="match status" value="1"/>
</dbReference>
<feature type="region of interest" description="Disordered" evidence="1">
    <location>
        <begin position="697"/>
        <end position="717"/>
    </location>
</feature>
<dbReference type="PANTHER" id="PTHR34819">
    <property type="entry name" value="LARGE CYSTEINE-RICH PERIPLASMIC PROTEIN OMCB"/>
    <property type="match status" value="1"/>
</dbReference>
<keyword evidence="2" id="KW-0732">Signal</keyword>
<keyword evidence="5" id="KW-1185">Reference proteome</keyword>
<dbReference type="PROSITE" id="PS50853">
    <property type="entry name" value="FN3"/>
    <property type="match status" value="1"/>
</dbReference>
<reference evidence="5" key="1">
    <citation type="journal article" date="2019" name="Int. J. Syst. Evol. Microbiol.">
        <title>The Global Catalogue of Microorganisms (GCM) 10K type strain sequencing project: providing services to taxonomists for standard genome sequencing and annotation.</title>
        <authorList>
            <consortium name="The Broad Institute Genomics Platform"/>
            <consortium name="The Broad Institute Genome Sequencing Center for Infectious Disease"/>
            <person name="Wu L."/>
            <person name="Ma J."/>
        </authorList>
    </citation>
    <scope>NUCLEOTIDE SEQUENCE [LARGE SCALE GENOMIC DNA]</scope>
    <source>
        <strain evidence="5">KCTC 52490</strain>
    </source>
</reference>
<dbReference type="Pfam" id="PF20009">
    <property type="entry name" value="GEVED"/>
    <property type="match status" value="1"/>
</dbReference>
<dbReference type="Proteomes" id="UP001597512">
    <property type="component" value="Unassembled WGS sequence"/>
</dbReference>
<feature type="region of interest" description="Disordered" evidence="1">
    <location>
        <begin position="826"/>
        <end position="845"/>
    </location>
</feature>
<feature type="signal peptide" evidence="2">
    <location>
        <begin position="1"/>
        <end position="20"/>
    </location>
</feature>
<dbReference type="Gene3D" id="2.60.40.10">
    <property type="entry name" value="Immunoglobulins"/>
    <property type="match status" value="3"/>
</dbReference>
<dbReference type="Gene3D" id="3.40.390.10">
    <property type="entry name" value="Collagenase (Catalytic Domain)"/>
    <property type="match status" value="1"/>
</dbReference>
<organism evidence="4 5">
    <name type="scientific">Spirosoma flavum</name>
    <dbReference type="NCBI Taxonomy" id="2048557"/>
    <lineage>
        <taxon>Bacteria</taxon>
        <taxon>Pseudomonadati</taxon>
        <taxon>Bacteroidota</taxon>
        <taxon>Cytophagia</taxon>
        <taxon>Cytophagales</taxon>
        <taxon>Cytophagaceae</taxon>
        <taxon>Spirosoma</taxon>
    </lineage>
</organism>
<evidence type="ECO:0000256" key="1">
    <source>
        <dbReference type="SAM" id="MobiDB-lite"/>
    </source>
</evidence>
<protein>
    <submittedName>
        <fullName evidence="4">GEVED domain-containing protein</fullName>
    </submittedName>
</protein>
<dbReference type="InterPro" id="IPR008754">
    <property type="entry name" value="Peptidase_M43"/>
</dbReference>
<dbReference type="InterPro" id="IPR003961">
    <property type="entry name" value="FN3_dom"/>
</dbReference>
<evidence type="ECO:0000313" key="4">
    <source>
        <dbReference type="EMBL" id="MFD2932433.1"/>
    </source>
</evidence>
<feature type="region of interest" description="Disordered" evidence="1">
    <location>
        <begin position="664"/>
        <end position="685"/>
    </location>
</feature>
<dbReference type="CDD" id="cd00063">
    <property type="entry name" value="FN3"/>
    <property type="match status" value="1"/>
</dbReference>
<dbReference type="InterPro" id="IPR045474">
    <property type="entry name" value="GEVED"/>
</dbReference>
<dbReference type="EMBL" id="JBHUOM010000001">
    <property type="protein sequence ID" value="MFD2932433.1"/>
    <property type="molecule type" value="Genomic_DNA"/>
</dbReference>
<dbReference type="RefSeq" id="WP_381496631.1">
    <property type="nucleotide sequence ID" value="NZ_JBHUOM010000001.1"/>
</dbReference>
<dbReference type="Pfam" id="PF01345">
    <property type="entry name" value="DUF11"/>
    <property type="match status" value="2"/>
</dbReference>
<dbReference type="SUPFAM" id="SSF49265">
    <property type="entry name" value="Fibronectin type III"/>
    <property type="match status" value="1"/>
</dbReference>
<feature type="chain" id="PRO_5046166130" evidence="2">
    <location>
        <begin position="21"/>
        <end position="860"/>
    </location>
</feature>
<dbReference type="InterPro" id="IPR047589">
    <property type="entry name" value="DUF11_rpt"/>
</dbReference>
<dbReference type="InterPro" id="IPR036116">
    <property type="entry name" value="FN3_sf"/>
</dbReference>
<dbReference type="InterPro" id="IPR024079">
    <property type="entry name" value="MetalloPept_cat_dom_sf"/>
</dbReference>
<dbReference type="InterPro" id="IPR013783">
    <property type="entry name" value="Ig-like_fold"/>
</dbReference>
<dbReference type="InterPro" id="IPR051172">
    <property type="entry name" value="Chlamydia_OmcB"/>
</dbReference>
<dbReference type="NCBIfam" id="TIGR01451">
    <property type="entry name" value="B_ant_repeat"/>
    <property type="match status" value="2"/>
</dbReference>
<feature type="compositionally biased region" description="Polar residues" evidence="1">
    <location>
        <begin position="664"/>
        <end position="673"/>
    </location>
</feature>
<accession>A0ABW6ACR2</accession>
<comment type="caution">
    <text evidence="4">The sequence shown here is derived from an EMBL/GenBank/DDBJ whole genome shotgun (WGS) entry which is preliminary data.</text>
</comment>
<proteinExistence type="predicted"/>
<gene>
    <name evidence="4" type="ORF">ACFS25_01495</name>
</gene>